<keyword evidence="2" id="KW-1185">Reference proteome</keyword>
<accession>A0ACB5RF11</accession>
<evidence type="ECO:0000313" key="1">
    <source>
        <dbReference type="EMBL" id="GKX67351.1"/>
    </source>
</evidence>
<comment type="caution">
    <text evidence="1">The sequence shown here is derived from an EMBL/GenBank/DDBJ whole genome shotgun (WGS) entry which is preliminary data.</text>
</comment>
<proteinExistence type="predicted"/>
<dbReference type="Proteomes" id="UP001058074">
    <property type="component" value="Unassembled WGS sequence"/>
</dbReference>
<protein>
    <submittedName>
        <fullName evidence="1">Uncharacterized protein</fullName>
    </submittedName>
</protein>
<organism evidence="1 2">
    <name type="scientific">Inconstantimicrobium mannanitabidum</name>
    <dbReference type="NCBI Taxonomy" id="1604901"/>
    <lineage>
        <taxon>Bacteria</taxon>
        <taxon>Bacillati</taxon>
        <taxon>Bacillota</taxon>
        <taxon>Clostridia</taxon>
        <taxon>Eubacteriales</taxon>
        <taxon>Clostridiaceae</taxon>
        <taxon>Inconstantimicrobium</taxon>
    </lineage>
</organism>
<dbReference type="EMBL" id="BROD01000001">
    <property type="protein sequence ID" value="GKX67351.1"/>
    <property type="molecule type" value="Genomic_DNA"/>
</dbReference>
<name>A0ACB5RF11_9CLOT</name>
<gene>
    <name evidence="1" type="ORF">rsdtw13_26090</name>
</gene>
<reference evidence="1" key="1">
    <citation type="journal article" date="2025" name="Int. J. Syst. Evol. Microbiol.">
        <title>Inconstantimicrobium mannanitabidum sp. nov., a novel member of the family Clostridiaceae isolated from anoxic soil under the treatment of reductive soil disinfestation.</title>
        <authorList>
            <person name="Ueki A."/>
            <person name="Tonouchi A."/>
            <person name="Honma S."/>
            <person name="Kaku N."/>
            <person name="Ueki K."/>
        </authorList>
    </citation>
    <scope>NUCLEOTIDE SEQUENCE</scope>
    <source>
        <strain evidence="1">TW13</strain>
    </source>
</reference>
<evidence type="ECO:0000313" key="2">
    <source>
        <dbReference type="Proteomes" id="UP001058074"/>
    </source>
</evidence>
<sequence>MFIVILRYKKLIDEVNNNLEDHIKFLEKYYNLNIFLCSGRQEPRVGGIILCNAKDRTEINTIIKEDPFYKNEIAEYEIIEFIPTKYAEEFEKFVQNIE</sequence>